<evidence type="ECO:0000313" key="1">
    <source>
        <dbReference type="EMBL" id="PIS40429.1"/>
    </source>
</evidence>
<gene>
    <name evidence="1" type="ORF">COT26_03345</name>
</gene>
<protein>
    <recommendedName>
        <fullName evidence="3">Carbonic anhydrase</fullName>
    </recommendedName>
</protein>
<organism evidence="1 2">
    <name type="scientific">Candidatus Kerfeldbacteria bacterium CG08_land_8_20_14_0_20_43_14</name>
    <dbReference type="NCBI Taxonomy" id="2014246"/>
    <lineage>
        <taxon>Bacteria</taxon>
        <taxon>Candidatus Kerfeldiibacteriota</taxon>
    </lineage>
</organism>
<comment type="caution">
    <text evidence="1">The sequence shown here is derived from an EMBL/GenBank/DDBJ whole genome shotgun (WGS) entry which is preliminary data.</text>
</comment>
<evidence type="ECO:0000313" key="2">
    <source>
        <dbReference type="Proteomes" id="UP000236845"/>
    </source>
</evidence>
<dbReference type="EMBL" id="PEXW01000070">
    <property type="protein sequence ID" value="PIS40429.1"/>
    <property type="molecule type" value="Genomic_DNA"/>
</dbReference>
<dbReference type="Proteomes" id="UP000236845">
    <property type="component" value="Unassembled WGS sequence"/>
</dbReference>
<evidence type="ECO:0008006" key="3">
    <source>
        <dbReference type="Google" id="ProtNLM"/>
    </source>
</evidence>
<proteinExistence type="predicted"/>
<accession>A0A2H0YQ85</accession>
<reference evidence="2" key="1">
    <citation type="submission" date="2017-09" db="EMBL/GenBank/DDBJ databases">
        <title>Depth-based differentiation of microbial function through sediment-hosted aquifers and enrichment of novel symbionts in the deep terrestrial subsurface.</title>
        <authorList>
            <person name="Probst A.J."/>
            <person name="Ladd B."/>
            <person name="Jarett J.K."/>
            <person name="Geller-Mcgrath D.E."/>
            <person name="Sieber C.M.K."/>
            <person name="Emerson J.B."/>
            <person name="Anantharaman K."/>
            <person name="Thomas B.C."/>
            <person name="Malmstrom R."/>
            <person name="Stieglmeier M."/>
            <person name="Klingl A."/>
            <person name="Woyke T."/>
            <person name="Ryan C.M."/>
            <person name="Banfield J.F."/>
        </authorList>
    </citation>
    <scope>NUCLEOTIDE SEQUENCE [LARGE SCALE GENOMIC DNA]</scope>
</reference>
<dbReference type="AlphaFoldDB" id="A0A2H0YQ85"/>
<sequence>MIDTIQDFQPRLHLKAYNGGPLRLNPKVPIPDNLRCEKQLLQGLVGSQRLKNLSGIILLSHWPCGMAGAINYDVRQTLWNTLETADLLCQQLSLGQSLISTLFHVDDNSEMSLFEIKRVTQEEVFNSWR</sequence>
<name>A0A2H0YQ85_9BACT</name>